<proteinExistence type="inferred from homology"/>
<dbReference type="Proteomes" id="UP000186922">
    <property type="component" value="Unassembled WGS sequence"/>
</dbReference>
<dbReference type="GO" id="GO:0005737">
    <property type="term" value="C:cytoplasm"/>
    <property type="evidence" value="ECO:0007669"/>
    <property type="project" value="UniProtKB-SubCell"/>
</dbReference>
<dbReference type="SUPFAM" id="SSF49879">
    <property type="entry name" value="SMAD/FHA domain"/>
    <property type="match status" value="1"/>
</dbReference>
<dbReference type="PANTHER" id="PTHR13703:SF45">
    <property type="entry name" value="MOTHERS AGAINST DECAPENTAPLEGIC HOMOLOG"/>
    <property type="match status" value="1"/>
</dbReference>
<dbReference type="GO" id="GO:0009653">
    <property type="term" value="P:anatomical structure morphogenesis"/>
    <property type="evidence" value="ECO:0007669"/>
    <property type="project" value="TreeGrafter"/>
</dbReference>
<dbReference type="InterPro" id="IPR013019">
    <property type="entry name" value="MAD_homology_MH1"/>
</dbReference>
<accession>A0A1D1VRG6</accession>
<evidence type="ECO:0000256" key="6">
    <source>
        <dbReference type="ARBA" id="ARBA00023125"/>
    </source>
</evidence>
<dbReference type="InterPro" id="IPR001132">
    <property type="entry name" value="SMAD_dom_Dwarfin-type"/>
</dbReference>
<dbReference type="CDD" id="cd10492">
    <property type="entry name" value="MH1_SMAD_4"/>
    <property type="match status" value="1"/>
</dbReference>
<feature type="region of interest" description="Disordered" evidence="10">
    <location>
        <begin position="1"/>
        <end position="22"/>
    </location>
</feature>
<dbReference type="InterPro" id="IPR003619">
    <property type="entry name" value="MAD_homology1_Dwarfin-type"/>
</dbReference>
<dbReference type="Pfam" id="PF03166">
    <property type="entry name" value="MH2"/>
    <property type="match status" value="1"/>
</dbReference>
<dbReference type="InterPro" id="IPR013790">
    <property type="entry name" value="Dwarfin"/>
</dbReference>
<dbReference type="GO" id="GO:0050793">
    <property type="term" value="P:regulation of developmental process"/>
    <property type="evidence" value="ECO:0007669"/>
    <property type="project" value="UniProtKB-ARBA"/>
</dbReference>
<evidence type="ECO:0000256" key="7">
    <source>
        <dbReference type="ARBA" id="ARBA00023163"/>
    </source>
</evidence>
<protein>
    <recommendedName>
        <fullName evidence="9">Mothers against decapentaplegic homolog</fullName>
        <shortName evidence="9">MAD homolog</shortName>
        <shortName evidence="9">Mothers against DPP homolog</shortName>
    </recommendedName>
    <alternativeName>
        <fullName evidence="9">SMAD family member</fullName>
    </alternativeName>
</protein>
<dbReference type="Gene3D" id="3.90.520.10">
    <property type="entry name" value="SMAD MH1 domain"/>
    <property type="match status" value="1"/>
</dbReference>
<dbReference type="GO" id="GO:0060395">
    <property type="term" value="P:SMAD protein signal transduction"/>
    <property type="evidence" value="ECO:0007669"/>
    <property type="project" value="TreeGrafter"/>
</dbReference>
<dbReference type="InterPro" id="IPR036578">
    <property type="entry name" value="SMAD_MH1_sf"/>
</dbReference>
<dbReference type="Gene3D" id="2.60.200.10">
    <property type="match status" value="1"/>
</dbReference>
<dbReference type="EMBL" id="BDGG01000008">
    <property type="protein sequence ID" value="GAV02783.1"/>
    <property type="molecule type" value="Genomic_DNA"/>
</dbReference>
<dbReference type="Pfam" id="PF03165">
    <property type="entry name" value="MH1"/>
    <property type="match status" value="1"/>
</dbReference>
<dbReference type="GO" id="GO:0070411">
    <property type="term" value="F:I-SMAD binding"/>
    <property type="evidence" value="ECO:0007669"/>
    <property type="project" value="TreeGrafter"/>
</dbReference>
<dbReference type="FunFam" id="3.90.520.10:FF:000002">
    <property type="entry name" value="Mothers against decapentaplegic homolog"/>
    <property type="match status" value="1"/>
</dbReference>
<dbReference type="GO" id="GO:0000978">
    <property type="term" value="F:RNA polymerase II cis-regulatory region sequence-specific DNA binding"/>
    <property type="evidence" value="ECO:0007669"/>
    <property type="project" value="TreeGrafter"/>
</dbReference>
<dbReference type="SMART" id="SM00524">
    <property type="entry name" value="DWB"/>
    <property type="match status" value="1"/>
</dbReference>
<keyword evidence="3" id="KW-0479">Metal-binding</keyword>
<dbReference type="GO" id="GO:0030154">
    <property type="term" value="P:cell differentiation"/>
    <property type="evidence" value="ECO:0007669"/>
    <property type="project" value="TreeGrafter"/>
</dbReference>
<evidence type="ECO:0000313" key="14">
    <source>
        <dbReference type="Proteomes" id="UP000186922"/>
    </source>
</evidence>
<dbReference type="STRING" id="947166.A0A1D1VRG6"/>
<dbReference type="AlphaFoldDB" id="A0A1D1VRG6"/>
<keyword evidence="4" id="KW-0862">Zinc</keyword>
<comment type="similarity">
    <text evidence="1 9">Belongs to the dwarfin/SMAD family.</text>
</comment>
<evidence type="ECO:0000259" key="12">
    <source>
        <dbReference type="PROSITE" id="PS51076"/>
    </source>
</evidence>
<comment type="subcellular location">
    <subcellularLocation>
        <location evidence="9">Cytoplasm</location>
    </subcellularLocation>
    <subcellularLocation>
        <location evidence="9">Nucleus</location>
    </subcellularLocation>
</comment>
<dbReference type="PROSITE" id="PS51076">
    <property type="entry name" value="MH2"/>
    <property type="match status" value="1"/>
</dbReference>
<keyword evidence="5 9" id="KW-0805">Transcription regulation</keyword>
<evidence type="ECO:0000256" key="9">
    <source>
        <dbReference type="RuleBase" id="RU361195"/>
    </source>
</evidence>
<organism evidence="13 14">
    <name type="scientific">Ramazzottius varieornatus</name>
    <name type="common">Water bear</name>
    <name type="synonym">Tardigrade</name>
    <dbReference type="NCBI Taxonomy" id="947166"/>
    <lineage>
        <taxon>Eukaryota</taxon>
        <taxon>Metazoa</taxon>
        <taxon>Ecdysozoa</taxon>
        <taxon>Tardigrada</taxon>
        <taxon>Eutardigrada</taxon>
        <taxon>Parachela</taxon>
        <taxon>Hypsibioidea</taxon>
        <taxon>Ramazzottiidae</taxon>
        <taxon>Ramazzottius</taxon>
    </lineage>
</organism>
<evidence type="ECO:0000256" key="3">
    <source>
        <dbReference type="ARBA" id="ARBA00022723"/>
    </source>
</evidence>
<dbReference type="OrthoDB" id="5875866at2759"/>
<name>A0A1D1VRG6_RAMVA</name>
<dbReference type="SUPFAM" id="SSF56366">
    <property type="entry name" value="SMAD MH1 domain"/>
    <property type="match status" value="1"/>
</dbReference>
<evidence type="ECO:0000256" key="4">
    <source>
        <dbReference type="ARBA" id="ARBA00022833"/>
    </source>
</evidence>
<dbReference type="GO" id="GO:0000981">
    <property type="term" value="F:DNA-binding transcription factor activity, RNA polymerase II-specific"/>
    <property type="evidence" value="ECO:0007669"/>
    <property type="project" value="TreeGrafter"/>
</dbReference>
<dbReference type="InterPro" id="IPR008984">
    <property type="entry name" value="SMAD_FHA_dom_sf"/>
</dbReference>
<evidence type="ECO:0000256" key="2">
    <source>
        <dbReference type="ARBA" id="ARBA00022490"/>
    </source>
</evidence>
<feature type="domain" description="MH2" evidence="12">
    <location>
        <begin position="322"/>
        <end position="552"/>
    </location>
</feature>
<evidence type="ECO:0000256" key="5">
    <source>
        <dbReference type="ARBA" id="ARBA00023015"/>
    </source>
</evidence>
<keyword evidence="7 9" id="KW-0804">Transcription</keyword>
<dbReference type="GO" id="GO:0046872">
    <property type="term" value="F:metal ion binding"/>
    <property type="evidence" value="ECO:0007669"/>
    <property type="project" value="UniProtKB-KW"/>
</dbReference>
<evidence type="ECO:0000313" key="13">
    <source>
        <dbReference type="EMBL" id="GAV02783.1"/>
    </source>
</evidence>
<evidence type="ECO:0000256" key="10">
    <source>
        <dbReference type="SAM" id="MobiDB-lite"/>
    </source>
</evidence>
<evidence type="ECO:0000256" key="8">
    <source>
        <dbReference type="ARBA" id="ARBA00023242"/>
    </source>
</evidence>
<dbReference type="InterPro" id="IPR017855">
    <property type="entry name" value="SMAD-like_dom_sf"/>
</dbReference>
<dbReference type="FunFam" id="2.60.200.10:FF:000002">
    <property type="entry name" value="Mothers against decapentaplegic homolog"/>
    <property type="match status" value="1"/>
</dbReference>
<reference evidence="13 14" key="1">
    <citation type="journal article" date="2016" name="Nat. Commun.">
        <title>Extremotolerant tardigrade genome and improved radiotolerance of human cultured cells by tardigrade-unique protein.</title>
        <authorList>
            <person name="Hashimoto T."/>
            <person name="Horikawa D.D."/>
            <person name="Saito Y."/>
            <person name="Kuwahara H."/>
            <person name="Kozuka-Hata H."/>
            <person name="Shin-I T."/>
            <person name="Minakuchi Y."/>
            <person name="Ohishi K."/>
            <person name="Motoyama A."/>
            <person name="Aizu T."/>
            <person name="Enomoto A."/>
            <person name="Kondo K."/>
            <person name="Tanaka S."/>
            <person name="Hara Y."/>
            <person name="Koshikawa S."/>
            <person name="Sagara H."/>
            <person name="Miura T."/>
            <person name="Yokobori S."/>
            <person name="Miyagawa K."/>
            <person name="Suzuki Y."/>
            <person name="Kubo T."/>
            <person name="Oyama M."/>
            <person name="Kohara Y."/>
            <person name="Fujiyama A."/>
            <person name="Arakawa K."/>
            <person name="Katayama T."/>
            <person name="Toyoda A."/>
            <person name="Kunieda T."/>
        </authorList>
    </citation>
    <scope>NUCLEOTIDE SEQUENCE [LARGE SCALE GENOMIC DNA]</scope>
    <source>
        <strain evidence="13 14">YOKOZUNA-1</strain>
    </source>
</reference>
<evidence type="ECO:0000259" key="11">
    <source>
        <dbReference type="PROSITE" id="PS51075"/>
    </source>
</evidence>
<dbReference type="GO" id="GO:0030509">
    <property type="term" value="P:BMP signaling pathway"/>
    <property type="evidence" value="ECO:0007669"/>
    <property type="project" value="TreeGrafter"/>
</dbReference>
<dbReference type="PROSITE" id="PS51075">
    <property type="entry name" value="MH1"/>
    <property type="match status" value="1"/>
</dbReference>
<dbReference type="GO" id="GO:0071144">
    <property type="term" value="C:heteromeric SMAD protein complex"/>
    <property type="evidence" value="ECO:0007669"/>
    <property type="project" value="TreeGrafter"/>
</dbReference>
<keyword evidence="6" id="KW-0238">DNA-binding</keyword>
<keyword evidence="2 9" id="KW-0963">Cytoplasm</keyword>
<feature type="domain" description="MH1" evidence="11">
    <location>
        <begin position="27"/>
        <end position="151"/>
    </location>
</feature>
<dbReference type="GO" id="GO:0040024">
    <property type="term" value="P:dauer larval development"/>
    <property type="evidence" value="ECO:0007669"/>
    <property type="project" value="UniProtKB-ARBA"/>
</dbReference>
<keyword evidence="8 9" id="KW-0539">Nucleus</keyword>
<sequence length="555" mass="61435">MPASTTNGPPNGGPSSHSSSTDSACASIVHSLMCHRQGGEPESFAKRAIECLVKKLKDKPDELDGLIQAVTLNGSHPTKCATIPRTLDGRLQVAGKKVFPHVIYARIWRFSDIAKSEMKHVGYCQYAFDLKLDNVCVNPYHYERVISPGIDLSLQGFALSAHQGQNSEDGYPFHGHHHPSMNRMYGGIPPQSPSAVLGLDLSTLGCPPSIEQQRQPVRNVVHGAPPRHEGDPQDLRMQAPARASGYMGNGQGVPPMSPAATEMSNNQMGGFWGVTQAPGMSNQASMAELRDPMEPFIRAQQQLMEQRRYEEALSKQCPPDYWCTIAYFELDQQVGETFKVRNAYKQVAVDGYSDPGHADRFCLGPLTNVHRTEASDRARLHIGKGISLECHDDFSVSLRVFGNGEEDSYSVFVQSDYLDRMSDRVHRDAVHKIYPHNHLKIFDLRVCYSQMIQQVEQAQALAQAQAAVVTGRSQNLSPVPPMPLGSSAGIGADDLRRLCVLRLSFVKGWGPDYNRKSIKETPCWIEIQINRALQLLDEVLRSAPSSEPRTMTEYS</sequence>
<dbReference type="GO" id="GO:0051239">
    <property type="term" value="P:regulation of multicellular organismal process"/>
    <property type="evidence" value="ECO:0007669"/>
    <property type="project" value="UniProtKB-ARBA"/>
</dbReference>
<dbReference type="PANTHER" id="PTHR13703">
    <property type="entry name" value="SMAD"/>
    <property type="match status" value="1"/>
</dbReference>
<gene>
    <name evidence="13" type="primary">RvY_13307-1</name>
    <name evidence="13" type="synonym">RvY_13307.1</name>
    <name evidence="13" type="ORF">RvY_13307</name>
</gene>
<evidence type="ECO:0000256" key="1">
    <source>
        <dbReference type="ARBA" id="ARBA00005545"/>
    </source>
</evidence>
<comment type="caution">
    <text evidence="13">The sequence shown here is derived from an EMBL/GenBank/DDBJ whole genome shotgun (WGS) entry which is preliminary data.</text>
</comment>
<keyword evidence="14" id="KW-1185">Reference proteome</keyword>
<dbReference type="SMART" id="SM00523">
    <property type="entry name" value="DWA"/>
    <property type="match status" value="1"/>
</dbReference>